<accession>A0A0A9XC01</accession>
<dbReference type="EMBL" id="GBHO01026080">
    <property type="protein sequence ID" value="JAG17524.1"/>
    <property type="molecule type" value="Transcribed_RNA"/>
</dbReference>
<dbReference type="EMBL" id="GBHO01044744">
    <property type="protein sequence ID" value="JAF98859.1"/>
    <property type="molecule type" value="Transcribed_RNA"/>
</dbReference>
<dbReference type="AlphaFoldDB" id="A0A0A9XC01"/>
<feature type="region of interest" description="Disordered" evidence="1">
    <location>
        <begin position="1"/>
        <end position="20"/>
    </location>
</feature>
<sequence>RLHAGQMSRQGKNRDSSVGDRATLTRNASFCRNVPTFGHGTASNNAPERSFCRILNLRESVGFGKVMLSTTCLRLRASHSDWRLTAEGPGTLWPFCCPYSSMALTKKRQDQLVIRIVEQRKC</sequence>
<gene>
    <name evidence="3" type="primary">ACCSL_0</name>
    <name evidence="2" type="synonym">ACCSL_1</name>
    <name evidence="2" type="ORF">CM83_90577</name>
    <name evidence="3" type="ORF">CM83_90613</name>
</gene>
<evidence type="ECO:0000313" key="3">
    <source>
        <dbReference type="EMBL" id="JAG17524.1"/>
    </source>
</evidence>
<name>A0A0A9XC01_LYGHE</name>
<organism evidence="3">
    <name type="scientific">Lygus hesperus</name>
    <name type="common">Western plant bug</name>
    <dbReference type="NCBI Taxonomy" id="30085"/>
    <lineage>
        <taxon>Eukaryota</taxon>
        <taxon>Metazoa</taxon>
        <taxon>Ecdysozoa</taxon>
        <taxon>Arthropoda</taxon>
        <taxon>Hexapoda</taxon>
        <taxon>Insecta</taxon>
        <taxon>Pterygota</taxon>
        <taxon>Neoptera</taxon>
        <taxon>Paraneoptera</taxon>
        <taxon>Hemiptera</taxon>
        <taxon>Heteroptera</taxon>
        <taxon>Panheteroptera</taxon>
        <taxon>Cimicomorpha</taxon>
        <taxon>Miridae</taxon>
        <taxon>Mirini</taxon>
        <taxon>Lygus</taxon>
    </lineage>
</organism>
<feature type="non-terminal residue" evidence="3">
    <location>
        <position position="1"/>
    </location>
</feature>
<evidence type="ECO:0000313" key="2">
    <source>
        <dbReference type="EMBL" id="JAF98859.1"/>
    </source>
</evidence>
<protein>
    <submittedName>
        <fullName evidence="3">1-aminocyclopropane-1-carboxylate synthase-like protein 2</fullName>
    </submittedName>
</protein>
<reference evidence="3" key="1">
    <citation type="journal article" date="2014" name="PLoS ONE">
        <title>Transcriptome-Based Identification of ABC Transporters in the Western Tarnished Plant Bug Lygus hesperus.</title>
        <authorList>
            <person name="Hull J.J."/>
            <person name="Chaney K."/>
            <person name="Geib S.M."/>
            <person name="Fabrick J.A."/>
            <person name="Brent C.S."/>
            <person name="Walsh D."/>
            <person name="Lavine L.C."/>
        </authorList>
    </citation>
    <scope>NUCLEOTIDE SEQUENCE</scope>
</reference>
<proteinExistence type="predicted"/>
<evidence type="ECO:0000256" key="1">
    <source>
        <dbReference type="SAM" id="MobiDB-lite"/>
    </source>
</evidence>
<reference evidence="3" key="2">
    <citation type="submission" date="2014-07" db="EMBL/GenBank/DDBJ databases">
        <authorList>
            <person name="Hull J."/>
        </authorList>
    </citation>
    <scope>NUCLEOTIDE SEQUENCE</scope>
</reference>